<dbReference type="InterPro" id="IPR025427">
    <property type="entry name" value="DUF4160"/>
</dbReference>
<evidence type="ECO:0000313" key="1">
    <source>
        <dbReference type="EMBL" id="PZA09304.1"/>
    </source>
</evidence>
<dbReference type="OrthoDB" id="122670at2"/>
<comment type="caution">
    <text evidence="1">The sequence shown here is derived from an EMBL/GenBank/DDBJ whole genome shotgun (WGS) entry which is preliminary data.</text>
</comment>
<accession>A0A323U943</accession>
<proteinExistence type="predicted"/>
<protein>
    <submittedName>
        <fullName evidence="1">DUF4160 domain-containing protein</fullName>
    </submittedName>
</protein>
<dbReference type="AlphaFoldDB" id="A0A323U943"/>
<dbReference type="Pfam" id="PF13711">
    <property type="entry name" value="DUF4160"/>
    <property type="match status" value="1"/>
</dbReference>
<name>A0A323U943_RHOPL</name>
<organism evidence="1 2">
    <name type="scientific">Rhodopseudomonas palustris</name>
    <dbReference type="NCBI Taxonomy" id="1076"/>
    <lineage>
        <taxon>Bacteria</taxon>
        <taxon>Pseudomonadati</taxon>
        <taxon>Pseudomonadota</taxon>
        <taxon>Alphaproteobacteria</taxon>
        <taxon>Hyphomicrobiales</taxon>
        <taxon>Nitrobacteraceae</taxon>
        <taxon>Rhodopseudomonas</taxon>
    </lineage>
</organism>
<gene>
    <name evidence="1" type="ORF">DNX69_24700</name>
</gene>
<evidence type="ECO:0000313" key="2">
    <source>
        <dbReference type="Proteomes" id="UP000248134"/>
    </source>
</evidence>
<dbReference type="RefSeq" id="WP_110788651.1">
    <property type="nucleotide sequence ID" value="NZ_QKQS01000038.1"/>
</dbReference>
<reference evidence="1 2" key="1">
    <citation type="submission" date="2018-06" db="EMBL/GenBank/DDBJ databases">
        <title>Draft Whole-Genome Sequence of the purple photosynthetic bacterium Rhodospeudomonas palustris XCP.</title>
        <authorList>
            <person name="Rayyan A."/>
            <person name="Meyer T.E."/>
            <person name="Kyndt J.A."/>
        </authorList>
    </citation>
    <scope>NUCLEOTIDE SEQUENCE [LARGE SCALE GENOMIC DNA]</scope>
    <source>
        <strain evidence="1 2">XCP</strain>
    </source>
</reference>
<dbReference type="Proteomes" id="UP000248134">
    <property type="component" value="Unassembled WGS sequence"/>
</dbReference>
<sequence>MYAGDHNPPHFHLRGPNSRALVDIVTLEVIAGQASRSDLEEARTWARRAENQAVLIAERRRLNERE</sequence>
<dbReference type="EMBL" id="QKQS01000038">
    <property type="protein sequence ID" value="PZA09304.1"/>
    <property type="molecule type" value="Genomic_DNA"/>
</dbReference>